<proteinExistence type="predicted"/>
<gene>
    <name evidence="1" type="ORF">GALL_161920</name>
</gene>
<comment type="caution">
    <text evidence="1">The sequence shown here is derived from an EMBL/GenBank/DDBJ whole genome shotgun (WGS) entry which is preliminary data.</text>
</comment>
<protein>
    <submittedName>
        <fullName evidence="1">Uncharacterized protein</fullName>
    </submittedName>
</protein>
<dbReference type="AlphaFoldDB" id="A0A1J5S0N8"/>
<sequence length="465" mass="48186">MTALPSAASHRQRGLALLMLLALVVLTTVALFAEQLSAARIRARRDEISDAALAQAKEALIAYALTYGDTHPNKVPGYLLCPETGTPAIATPEGSADLSCGTKNVSVIGRLPWRTLGLEPLKDGSRECLWYAVSGSYKNNPGTDVLNWDTEGQLTVQGAAGGSASAGAAIQERAAAVIFAPGPATGVQDRRAAADTAICGGNYNPANYLEASGGADNSAAAAEAGALSTFVAGGAGNGVNDRLIVITADDIFAAITKRADFQARLDGLTRHLAQCIAGYGTRNAAGPADRRLPWAAPVALADYSANARYQDQAGTLSGRLPFRLKHSKSATANIMASTELDGSCPEVWSAADDEWYKNWKDQFFYMAAGGFSPAAAASGACPPCLSSNGSGGYAAIVMFAGARLASQRRQTLADRSEIANYLEDRNSASHPNAGGNADYRSGPASASFNDKLYCIDVGLGVAPCP</sequence>
<evidence type="ECO:0000313" key="1">
    <source>
        <dbReference type="EMBL" id="OIR01690.1"/>
    </source>
</evidence>
<name>A0A1J5S0N8_9ZZZZ</name>
<reference evidence="1" key="1">
    <citation type="submission" date="2016-10" db="EMBL/GenBank/DDBJ databases">
        <title>Sequence of Gallionella enrichment culture.</title>
        <authorList>
            <person name="Poehlein A."/>
            <person name="Muehling M."/>
            <person name="Daniel R."/>
        </authorList>
    </citation>
    <scope>NUCLEOTIDE SEQUENCE</scope>
</reference>
<accession>A0A1J5S0N8</accession>
<organism evidence="1">
    <name type="scientific">mine drainage metagenome</name>
    <dbReference type="NCBI Taxonomy" id="410659"/>
    <lineage>
        <taxon>unclassified sequences</taxon>
        <taxon>metagenomes</taxon>
        <taxon>ecological metagenomes</taxon>
    </lineage>
</organism>
<dbReference type="EMBL" id="MLJW01000081">
    <property type="protein sequence ID" value="OIR01690.1"/>
    <property type="molecule type" value="Genomic_DNA"/>
</dbReference>